<accession>A0ABQ7G8P1</accession>
<gene>
    <name evidence="2" type="ORF">DUNSADRAFT_13790</name>
</gene>
<name>A0ABQ7G8P1_DUNSA</name>
<proteinExistence type="predicted"/>
<sequence>MRTNVDDDNGKAETRESFSNRHGLTAGVVFLPPFFQCQQNKWVGLGIPGIPVLIASCPVIGTRYSGRRSRGEAPPSVQGSVHSCWCSAFMSEQ</sequence>
<keyword evidence="1" id="KW-0472">Membrane</keyword>
<dbReference type="Proteomes" id="UP000815325">
    <property type="component" value="Unassembled WGS sequence"/>
</dbReference>
<keyword evidence="1" id="KW-0812">Transmembrane</keyword>
<evidence type="ECO:0000313" key="2">
    <source>
        <dbReference type="EMBL" id="KAF5830980.1"/>
    </source>
</evidence>
<protein>
    <recommendedName>
        <fullName evidence="4">Encoded protein</fullName>
    </recommendedName>
</protein>
<evidence type="ECO:0000256" key="1">
    <source>
        <dbReference type="SAM" id="Phobius"/>
    </source>
</evidence>
<reference evidence="2" key="1">
    <citation type="submission" date="2017-08" db="EMBL/GenBank/DDBJ databases">
        <authorList>
            <person name="Polle J.E."/>
            <person name="Barry K."/>
            <person name="Cushman J."/>
            <person name="Schmutz J."/>
            <person name="Tran D."/>
            <person name="Hathwaick L.T."/>
            <person name="Yim W.C."/>
            <person name="Jenkins J."/>
            <person name="Mckie-Krisberg Z.M."/>
            <person name="Prochnik S."/>
            <person name="Lindquist E."/>
            <person name="Dockter R.B."/>
            <person name="Adam C."/>
            <person name="Molina H."/>
            <person name="Bunkerborg J."/>
            <person name="Jin E."/>
            <person name="Buchheim M."/>
            <person name="Magnuson J."/>
        </authorList>
    </citation>
    <scope>NUCLEOTIDE SEQUENCE</scope>
    <source>
        <strain evidence="2">CCAP 19/18</strain>
    </source>
</reference>
<evidence type="ECO:0000313" key="3">
    <source>
        <dbReference type="Proteomes" id="UP000815325"/>
    </source>
</evidence>
<dbReference type="EMBL" id="MU069989">
    <property type="protein sequence ID" value="KAF5830980.1"/>
    <property type="molecule type" value="Genomic_DNA"/>
</dbReference>
<keyword evidence="1" id="KW-1133">Transmembrane helix</keyword>
<feature type="transmembrane region" description="Helical" evidence="1">
    <location>
        <begin position="42"/>
        <end position="61"/>
    </location>
</feature>
<keyword evidence="3" id="KW-1185">Reference proteome</keyword>
<comment type="caution">
    <text evidence="2">The sequence shown here is derived from an EMBL/GenBank/DDBJ whole genome shotgun (WGS) entry which is preliminary data.</text>
</comment>
<evidence type="ECO:0008006" key="4">
    <source>
        <dbReference type="Google" id="ProtNLM"/>
    </source>
</evidence>
<organism evidence="2 3">
    <name type="scientific">Dunaliella salina</name>
    <name type="common">Green alga</name>
    <name type="synonym">Protococcus salinus</name>
    <dbReference type="NCBI Taxonomy" id="3046"/>
    <lineage>
        <taxon>Eukaryota</taxon>
        <taxon>Viridiplantae</taxon>
        <taxon>Chlorophyta</taxon>
        <taxon>core chlorophytes</taxon>
        <taxon>Chlorophyceae</taxon>
        <taxon>CS clade</taxon>
        <taxon>Chlamydomonadales</taxon>
        <taxon>Dunaliellaceae</taxon>
        <taxon>Dunaliella</taxon>
    </lineage>
</organism>